<dbReference type="Pfam" id="PF05485">
    <property type="entry name" value="THAP"/>
    <property type="match status" value="1"/>
</dbReference>
<evidence type="ECO:0000256" key="9">
    <source>
        <dbReference type="ARBA" id="ARBA00023163"/>
    </source>
</evidence>
<evidence type="ECO:0000259" key="13">
    <source>
        <dbReference type="PROSITE" id="PS50950"/>
    </source>
</evidence>
<dbReference type="SUPFAM" id="SSF57716">
    <property type="entry name" value="Glucocorticoid receptor-like (DNA-binding domain)"/>
    <property type="match status" value="1"/>
</dbReference>
<evidence type="ECO:0000313" key="14">
    <source>
        <dbReference type="EMBL" id="KAK9870564.1"/>
    </source>
</evidence>
<keyword evidence="9" id="KW-0804">Transcription</keyword>
<keyword evidence="6" id="KW-0805">Transcription regulation</keyword>
<evidence type="ECO:0000256" key="4">
    <source>
        <dbReference type="ARBA" id="ARBA00022771"/>
    </source>
</evidence>
<evidence type="ECO:0000256" key="10">
    <source>
        <dbReference type="ARBA" id="ARBA00023242"/>
    </source>
</evidence>
<keyword evidence="15" id="KW-1185">Reference proteome</keyword>
<evidence type="ECO:0000256" key="6">
    <source>
        <dbReference type="ARBA" id="ARBA00023015"/>
    </source>
</evidence>
<evidence type="ECO:0000256" key="5">
    <source>
        <dbReference type="ARBA" id="ARBA00022833"/>
    </source>
</evidence>
<dbReference type="InterPro" id="IPR026516">
    <property type="entry name" value="THAP1/10"/>
</dbReference>
<dbReference type="SMART" id="SM00692">
    <property type="entry name" value="DM3"/>
    <property type="match status" value="1"/>
</dbReference>
<dbReference type="Proteomes" id="UP001431783">
    <property type="component" value="Unassembled WGS sequence"/>
</dbReference>
<dbReference type="AlphaFoldDB" id="A0AAW1TQC1"/>
<dbReference type="InterPro" id="IPR038441">
    <property type="entry name" value="THAP_Znf_sf"/>
</dbReference>
<proteinExistence type="inferred from homology"/>
<dbReference type="GO" id="GO:0043565">
    <property type="term" value="F:sequence-specific DNA binding"/>
    <property type="evidence" value="ECO:0007669"/>
    <property type="project" value="InterPro"/>
</dbReference>
<dbReference type="PANTHER" id="PTHR46600:SF1">
    <property type="entry name" value="THAP DOMAIN-CONTAINING PROTEIN 1"/>
    <property type="match status" value="1"/>
</dbReference>
<comment type="similarity">
    <text evidence="2">Belongs to the THAP1 family.</text>
</comment>
<keyword evidence="11" id="KW-0131">Cell cycle</keyword>
<dbReference type="GO" id="GO:0008270">
    <property type="term" value="F:zinc ion binding"/>
    <property type="evidence" value="ECO:0007669"/>
    <property type="project" value="UniProtKB-KW"/>
</dbReference>
<dbReference type="InterPro" id="IPR006612">
    <property type="entry name" value="THAP_Znf"/>
</dbReference>
<evidence type="ECO:0000256" key="11">
    <source>
        <dbReference type="ARBA" id="ARBA00023306"/>
    </source>
</evidence>
<gene>
    <name evidence="14" type="ORF">WA026_008124</name>
</gene>
<evidence type="ECO:0000256" key="8">
    <source>
        <dbReference type="ARBA" id="ARBA00023125"/>
    </source>
</evidence>
<keyword evidence="5" id="KW-0862">Zinc</keyword>
<dbReference type="SMART" id="SM00980">
    <property type="entry name" value="THAP"/>
    <property type="match status" value="1"/>
</dbReference>
<keyword evidence="10" id="KW-0539">Nucleus</keyword>
<protein>
    <recommendedName>
        <fullName evidence="13">THAP-type domain-containing protein</fullName>
    </recommendedName>
</protein>
<keyword evidence="4 12" id="KW-0863">Zinc-finger</keyword>
<dbReference type="Gene3D" id="6.20.210.20">
    <property type="entry name" value="THAP domain"/>
    <property type="match status" value="1"/>
</dbReference>
<dbReference type="PROSITE" id="PS50950">
    <property type="entry name" value="ZF_THAP"/>
    <property type="match status" value="1"/>
</dbReference>
<dbReference type="PANTHER" id="PTHR46600">
    <property type="entry name" value="THAP DOMAIN-CONTAINING"/>
    <property type="match status" value="1"/>
</dbReference>
<evidence type="ECO:0000256" key="1">
    <source>
        <dbReference type="ARBA" id="ARBA00004642"/>
    </source>
</evidence>
<evidence type="ECO:0000256" key="2">
    <source>
        <dbReference type="ARBA" id="ARBA00006177"/>
    </source>
</evidence>
<accession>A0AAW1TQC1</accession>
<dbReference type="EMBL" id="JARQZJ010000003">
    <property type="protein sequence ID" value="KAK9870564.1"/>
    <property type="molecule type" value="Genomic_DNA"/>
</dbReference>
<keyword evidence="7" id="KW-0175">Coiled coil</keyword>
<sequence>MSRKCYVSTCTNTYSKTKNVCVIDEETCTLSPITYHSFPRDPILRAKWIKATGRLNWVPVNGKSYICSDHFRESDYQIENGSRSLENVEMPQQLRRILKKHAIPSQQLGSLIVSGQSEVYLKEEPYTSLGEELSDLSQSSDETSVKTPKRNYFDPVCLVSVKTEPGLDDNIQETTDSLTSTFTVKEESIGSDFFREMLEPDMTFNGERSPGDAFKCKSGPSSDTFESKRLKREDNITVKIERPSTPDFYGNNLEEKYEKLLDQYLALKRDYDIIKSKYEKQNEALSECERIIRECRRWTRNFNINIAETIGIIFSVK</sequence>
<evidence type="ECO:0000256" key="3">
    <source>
        <dbReference type="ARBA" id="ARBA00022723"/>
    </source>
</evidence>
<comment type="caution">
    <text evidence="14">The sequence shown here is derived from an EMBL/GenBank/DDBJ whole genome shotgun (WGS) entry which is preliminary data.</text>
</comment>
<evidence type="ECO:0000313" key="15">
    <source>
        <dbReference type="Proteomes" id="UP001431783"/>
    </source>
</evidence>
<evidence type="ECO:0000256" key="7">
    <source>
        <dbReference type="ARBA" id="ARBA00023054"/>
    </source>
</evidence>
<name>A0AAW1TQC1_9CUCU</name>
<dbReference type="GO" id="GO:0005654">
    <property type="term" value="C:nucleoplasm"/>
    <property type="evidence" value="ECO:0007669"/>
    <property type="project" value="UniProtKB-SubCell"/>
</dbReference>
<keyword evidence="3" id="KW-0479">Metal-binding</keyword>
<keyword evidence="8 12" id="KW-0238">DNA-binding</keyword>
<feature type="domain" description="THAP-type" evidence="13">
    <location>
        <begin position="1"/>
        <end position="107"/>
    </location>
</feature>
<reference evidence="14 15" key="1">
    <citation type="submission" date="2023-03" db="EMBL/GenBank/DDBJ databases">
        <title>Genome insight into feeding habits of ladybird beetles.</title>
        <authorList>
            <person name="Li H.-S."/>
            <person name="Huang Y.-H."/>
            <person name="Pang H."/>
        </authorList>
    </citation>
    <scope>NUCLEOTIDE SEQUENCE [LARGE SCALE GENOMIC DNA]</scope>
    <source>
        <strain evidence="14">SYSU_2023b</strain>
        <tissue evidence="14">Whole body</tissue>
    </source>
</reference>
<evidence type="ECO:0000256" key="12">
    <source>
        <dbReference type="PROSITE-ProRule" id="PRU00309"/>
    </source>
</evidence>
<comment type="subcellular location">
    <subcellularLocation>
        <location evidence="1">Nucleus</location>
        <location evidence="1">Nucleoplasm</location>
    </subcellularLocation>
</comment>
<organism evidence="14 15">
    <name type="scientific">Henosepilachna vigintioctopunctata</name>
    <dbReference type="NCBI Taxonomy" id="420089"/>
    <lineage>
        <taxon>Eukaryota</taxon>
        <taxon>Metazoa</taxon>
        <taxon>Ecdysozoa</taxon>
        <taxon>Arthropoda</taxon>
        <taxon>Hexapoda</taxon>
        <taxon>Insecta</taxon>
        <taxon>Pterygota</taxon>
        <taxon>Neoptera</taxon>
        <taxon>Endopterygota</taxon>
        <taxon>Coleoptera</taxon>
        <taxon>Polyphaga</taxon>
        <taxon>Cucujiformia</taxon>
        <taxon>Coccinelloidea</taxon>
        <taxon>Coccinellidae</taxon>
        <taxon>Epilachninae</taxon>
        <taxon>Epilachnini</taxon>
        <taxon>Henosepilachna</taxon>
    </lineage>
</organism>